<reference evidence="1" key="1">
    <citation type="submission" date="2022-12" db="EMBL/GenBank/DDBJ databases">
        <title>Jiella pelagia sp. nov., isolated from phosphonate enriched culture of Northwest Pacific surface seawater.</title>
        <authorList>
            <person name="Shin D.Y."/>
            <person name="Hwang C.Y."/>
        </authorList>
    </citation>
    <scope>NUCLEOTIDE SEQUENCE</scope>
    <source>
        <strain evidence="1">HL-NP1</strain>
    </source>
</reference>
<keyword evidence="1" id="KW-0808">Transferase</keyword>
<accession>A0ABY7C5A0</accession>
<dbReference type="Proteomes" id="UP001164020">
    <property type="component" value="Chromosome"/>
</dbReference>
<dbReference type="SUPFAM" id="SSF53448">
    <property type="entry name" value="Nucleotide-diphospho-sugar transferases"/>
    <property type="match status" value="1"/>
</dbReference>
<name>A0ABY7C5A0_9HYPH</name>
<gene>
    <name evidence="1" type="ORF">OH818_07500</name>
</gene>
<dbReference type="GO" id="GO:0016740">
    <property type="term" value="F:transferase activity"/>
    <property type="evidence" value="ECO:0007669"/>
    <property type="project" value="UniProtKB-KW"/>
</dbReference>
<evidence type="ECO:0000313" key="2">
    <source>
        <dbReference type="Proteomes" id="UP001164020"/>
    </source>
</evidence>
<dbReference type="InterPro" id="IPR029044">
    <property type="entry name" value="Nucleotide-diphossugar_trans"/>
</dbReference>
<dbReference type="RefSeq" id="WP_268882425.1">
    <property type="nucleotide sequence ID" value="NZ_CP114029.1"/>
</dbReference>
<sequence>MLSVFIDCGPDDHKLASTLGSLVPGAVEGIVREVVLVDRGMGPDARKVADHTGCRVIAAEELRAAVATAKGEWLLVVEPGARLVSGWIAAVVEHVERIGEGRAVTPSAQFRRAPMDRPRFLQRLRGKRTALADGFLVKKPQAIGLAGKGGAVPTLEQMVRGLAATRLEAEIRPAVRK</sequence>
<evidence type="ECO:0000313" key="1">
    <source>
        <dbReference type="EMBL" id="WAP70000.1"/>
    </source>
</evidence>
<proteinExistence type="predicted"/>
<protein>
    <submittedName>
        <fullName evidence="1">Glycosyl transferase family 2</fullName>
    </submittedName>
</protein>
<dbReference type="EMBL" id="CP114029">
    <property type="protein sequence ID" value="WAP70000.1"/>
    <property type="molecule type" value="Genomic_DNA"/>
</dbReference>
<keyword evidence="2" id="KW-1185">Reference proteome</keyword>
<organism evidence="1 2">
    <name type="scientific">Jiella pelagia</name>
    <dbReference type="NCBI Taxonomy" id="2986949"/>
    <lineage>
        <taxon>Bacteria</taxon>
        <taxon>Pseudomonadati</taxon>
        <taxon>Pseudomonadota</taxon>
        <taxon>Alphaproteobacteria</taxon>
        <taxon>Hyphomicrobiales</taxon>
        <taxon>Aurantimonadaceae</taxon>
        <taxon>Jiella</taxon>
    </lineage>
</organism>